<comment type="similarity">
    <text evidence="3 7">Belongs to the metallo-beta-lactamase superfamily. Glyoxalase II family.</text>
</comment>
<feature type="binding site" evidence="7">
    <location>
        <position position="67"/>
    </location>
    <ligand>
        <name>Zn(2+)</name>
        <dbReference type="ChEBI" id="CHEBI:29105"/>
        <label>1</label>
    </ligand>
</feature>
<evidence type="ECO:0000256" key="4">
    <source>
        <dbReference type="ARBA" id="ARBA00022723"/>
    </source>
</evidence>
<dbReference type="InterPro" id="IPR050110">
    <property type="entry name" value="Glyoxalase_II_hydrolase"/>
</dbReference>
<feature type="binding site" evidence="7">
    <location>
        <position position="65"/>
    </location>
    <ligand>
        <name>Zn(2+)</name>
        <dbReference type="ChEBI" id="CHEBI:29105"/>
        <label>1</label>
    </ligand>
</feature>
<dbReference type="PANTHER" id="PTHR43705:SF1">
    <property type="entry name" value="HYDROXYACYLGLUTATHIONE HYDROLASE GLOB"/>
    <property type="match status" value="1"/>
</dbReference>
<dbReference type="InterPro" id="IPR032282">
    <property type="entry name" value="HAGH_C"/>
</dbReference>
<dbReference type="Pfam" id="PF00753">
    <property type="entry name" value="Lactamase_B"/>
    <property type="match status" value="1"/>
</dbReference>
<keyword evidence="4 7" id="KW-0479">Metal-binding</keyword>
<dbReference type="Gene3D" id="3.60.15.10">
    <property type="entry name" value="Ribonuclease Z/Hydroxyacylglutathione hydrolase-like"/>
    <property type="match status" value="1"/>
</dbReference>
<proteinExistence type="inferred from homology"/>
<dbReference type="CDD" id="cd07723">
    <property type="entry name" value="hydroxyacylglutathione_hydrolase_MBL-fold"/>
    <property type="match status" value="1"/>
</dbReference>
<feature type="binding site" evidence="7">
    <location>
        <position position="180"/>
    </location>
    <ligand>
        <name>Zn(2+)</name>
        <dbReference type="ChEBI" id="CHEBI:29105"/>
        <label>2</label>
    </ligand>
</feature>
<dbReference type="InterPro" id="IPR035680">
    <property type="entry name" value="Clx_II_MBL"/>
</dbReference>
<feature type="binding site" evidence="7">
    <location>
        <position position="69"/>
    </location>
    <ligand>
        <name>Zn(2+)</name>
        <dbReference type="ChEBI" id="CHEBI:29105"/>
        <label>2</label>
    </ligand>
</feature>
<dbReference type="SMART" id="SM00849">
    <property type="entry name" value="Lactamase_B"/>
    <property type="match status" value="1"/>
</dbReference>
<evidence type="ECO:0000259" key="8">
    <source>
        <dbReference type="SMART" id="SM00849"/>
    </source>
</evidence>
<name>A0ABV2L0K6_9HYPH</name>
<sequence length="265" mass="28493">MTAQSTPSSPAPEIRTFLCRSDNIGVLVRDPATGACAAIDVPEAGPVLKALDETGWTLTDILVTHRHGDHVEGIPEVKRRTGARVTAPLKAGDAVPEVDVTVREGDVVRIGNLTAQVWETPGHCADHVTYWFADARVVFAGDTLFTLGCGRVMEAEPATLWRSLERFLPLPDDTAVYSGHDYVLSNARFALAAEPSNAALAARAAEAERAKAEGRFLIPSTMGAERATNPFLRVGDPNLVRSVDLAPGTQPSVVFTALRAWKNRF</sequence>
<evidence type="ECO:0000256" key="2">
    <source>
        <dbReference type="ARBA" id="ARBA00004963"/>
    </source>
</evidence>
<evidence type="ECO:0000256" key="6">
    <source>
        <dbReference type="ARBA" id="ARBA00022833"/>
    </source>
</evidence>
<evidence type="ECO:0000256" key="5">
    <source>
        <dbReference type="ARBA" id="ARBA00022801"/>
    </source>
</evidence>
<dbReference type="NCBIfam" id="TIGR03413">
    <property type="entry name" value="GSH_gloB"/>
    <property type="match status" value="1"/>
</dbReference>
<accession>A0ABV2L0K6</accession>
<dbReference type="Proteomes" id="UP001549145">
    <property type="component" value="Unassembled WGS sequence"/>
</dbReference>
<comment type="catalytic activity">
    <reaction evidence="1 7">
        <text>an S-(2-hydroxyacyl)glutathione + H2O = a 2-hydroxy carboxylate + glutathione + H(+)</text>
        <dbReference type="Rhea" id="RHEA:21864"/>
        <dbReference type="ChEBI" id="CHEBI:15377"/>
        <dbReference type="ChEBI" id="CHEBI:15378"/>
        <dbReference type="ChEBI" id="CHEBI:57925"/>
        <dbReference type="ChEBI" id="CHEBI:58896"/>
        <dbReference type="ChEBI" id="CHEBI:71261"/>
        <dbReference type="EC" id="3.1.2.6"/>
    </reaction>
</comment>
<dbReference type="GO" id="GO:0004416">
    <property type="term" value="F:hydroxyacylglutathione hydrolase activity"/>
    <property type="evidence" value="ECO:0007669"/>
    <property type="project" value="UniProtKB-EC"/>
</dbReference>
<keyword evidence="5 7" id="KW-0378">Hydrolase</keyword>
<dbReference type="InterPro" id="IPR036866">
    <property type="entry name" value="RibonucZ/Hydroxyglut_hydro"/>
</dbReference>
<dbReference type="SUPFAM" id="SSF56281">
    <property type="entry name" value="Metallo-hydrolase/oxidoreductase"/>
    <property type="match status" value="1"/>
</dbReference>
<feature type="binding site" evidence="7">
    <location>
        <position position="70"/>
    </location>
    <ligand>
        <name>Zn(2+)</name>
        <dbReference type="ChEBI" id="CHEBI:29105"/>
        <label>2</label>
    </ligand>
</feature>
<comment type="cofactor">
    <cofactor evidence="7">
        <name>Zn(2+)</name>
        <dbReference type="ChEBI" id="CHEBI:29105"/>
    </cofactor>
    <text evidence="7">Binds 2 Zn(2+) ions per subunit.</text>
</comment>
<feature type="binding site" evidence="7">
    <location>
        <position position="123"/>
    </location>
    <ligand>
        <name>Zn(2+)</name>
        <dbReference type="ChEBI" id="CHEBI:29105"/>
        <label>1</label>
    </ligand>
</feature>
<comment type="pathway">
    <text evidence="2 7">Secondary metabolite metabolism; methylglyoxal degradation; (R)-lactate from methylglyoxal: step 2/2.</text>
</comment>
<dbReference type="InterPro" id="IPR001279">
    <property type="entry name" value="Metallo-B-lactamas"/>
</dbReference>
<evidence type="ECO:0000313" key="9">
    <source>
        <dbReference type="EMBL" id="MET3691363.1"/>
    </source>
</evidence>
<dbReference type="EMBL" id="JBEPMM010000001">
    <property type="protein sequence ID" value="MET3691363.1"/>
    <property type="molecule type" value="Genomic_DNA"/>
</dbReference>
<dbReference type="HAMAP" id="MF_01374">
    <property type="entry name" value="Glyoxalase_2"/>
    <property type="match status" value="1"/>
</dbReference>
<feature type="binding site" evidence="7">
    <location>
        <position position="142"/>
    </location>
    <ligand>
        <name>Zn(2+)</name>
        <dbReference type="ChEBI" id="CHEBI:29105"/>
        <label>1</label>
    </ligand>
</feature>
<evidence type="ECO:0000313" key="10">
    <source>
        <dbReference type="Proteomes" id="UP001549145"/>
    </source>
</evidence>
<feature type="binding site" evidence="7">
    <location>
        <position position="142"/>
    </location>
    <ligand>
        <name>Zn(2+)</name>
        <dbReference type="ChEBI" id="CHEBI:29105"/>
        <label>2</label>
    </ligand>
</feature>
<keyword evidence="10" id="KW-1185">Reference proteome</keyword>
<dbReference type="Pfam" id="PF16123">
    <property type="entry name" value="HAGH_C"/>
    <property type="match status" value="1"/>
</dbReference>
<reference evidence="9 10" key="1">
    <citation type="submission" date="2024-06" db="EMBL/GenBank/DDBJ databases">
        <title>Genomic Encyclopedia of Type Strains, Phase IV (KMG-IV): sequencing the most valuable type-strain genomes for metagenomic binning, comparative biology and taxonomic classification.</title>
        <authorList>
            <person name="Goeker M."/>
        </authorList>
    </citation>
    <scope>NUCLEOTIDE SEQUENCE [LARGE SCALE GENOMIC DNA]</scope>
    <source>
        <strain evidence="9 10">DSM 21331</strain>
    </source>
</reference>
<dbReference type="RefSeq" id="WP_238280058.1">
    <property type="nucleotide sequence ID" value="NZ_BPQL01000074.1"/>
</dbReference>
<organism evidence="9 10">
    <name type="scientific">Methylobacterium goesingense</name>
    <dbReference type="NCBI Taxonomy" id="243690"/>
    <lineage>
        <taxon>Bacteria</taxon>
        <taxon>Pseudomonadati</taxon>
        <taxon>Pseudomonadota</taxon>
        <taxon>Alphaproteobacteria</taxon>
        <taxon>Hyphomicrobiales</taxon>
        <taxon>Methylobacteriaceae</taxon>
        <taxon>Methylobacterium</taxon>
    </lineage>
</organism>
<dbReference type="PANTHER" id="PTHR43705">
    <property type="entry name" value="HYDROXYACYLGLUTATHIONE HYDROLASE"/>
    <property type="match status" value="1"/>
</dbReference>
<comment type="function">
    <text evidence="7">Thiolesterase that catalyzes the hydrolysis of S-D-lactoyl-glutathione to form glutathione and D-lactic acid.</text>
</comment>
<dbReference type="PIRSF" id="PIRSF005457">
    <property type="entry name" value="Glx"/>
    <property type="match status" value="1"/>
</dbReference>
<comment type="caution">
    <text evidence="9">The sequence shown here is derived from an EMBL/GenBank/DDBJ whole genome shotgun (WGS) entry which is preliminary data.</text>
</comment>
<evidence type="ECO:0000256" key="3">
    <source>
        <dbReference type="ARBA" id="ARBA00006759"/>
    </source>
</evidence>
<gene>
    <name evidence="7" type="primary">gloB</name>
    <name evidence="9" type="ORF">ABID43_000882</name>
</gene>
<comment type="subunit">
    <text evidence="7">Monomer.</text>
</comment>
<protein>
    <recommendedName>
        <fullName evidence="7">Hydroxyacylglutathione hydrolase</fullName>
        <ecNumber evidence="7">3.1.2.6</ecNumber>
    </recommendedName>
    <alternativeName>
        <fullName evidence="7">Glyoxalase II</fullName>
        <shortName evidence="7">Glx II</shortName>
    </alternativeName>
</protein>
<keyword evidence="6 7" id="KW-0862">Zinc</keyword>
<evidence type="ECO:0000256" key="1">
    <source>
        <dbReference type="ARBA" id="ARBA00001623"/>
    </source>
</evidence>
<dbReference type="InterPro" id="IPR017782">
    <property type="entry name" value="Hydroxyacylglutathione_Hdrlase"/>
</dbReference>
<evidence type="ECO:0000256" key="7">
    <source>
        <dbReference type="HAMAP-Rule" id="MF_01374"/>
    </source>
</evidence>
<dbReference type="EC" id="3.1.2.6" evidence="7"/>
<feature type="domain" description="Metallo-beta-lactamase" evidence="8">
    <location>
        <begin position="22"/>
        <end position="180"/>
    </location>
</feature>